<sequence>MEIVETKIPDLYIVKPKVYEDERGYFFESYNKETFLQLGIDRNFVQDNESKSVKGVLRGLHFQKPPFTQGKLVRVMSGAVMDVAVDIRKSSPTYGQWASVVLTQHNKWMYWVPPGFAHGFVTLEDNTVFFYKCTNVYNKASEGSIRWDDPVLNIDWKTAHPILSEKDKNAPLFQDIDSPF</sequence>
<dbReference type="Pfam" id="PF00908">
    <property type="entry name" value="dTDP_sugar_isom"/>
    <property type="match status" value="1"/>
</dbReference>
<protein>
    <submittedName>
        <fullName evidence="1">dTDP-4-dehydrorhamnose 3,5-epimerase</fullName>
        <ecNumber evidence="1">5.1.3.13</ecNumber>
    </submittedName>
</protein>
<dbReference type="GO" id="GO:0005829">
    <property type="term" value="C:cytosol"/>
    <property type="evidence" value="ECO:0007669"/>
    <property type="project" value="TreeGrafter"/>
</dbReference>
<dbReference type="InterPro" id="IPR000888">
    <property type="entry name" value="RmlC-like"/>
</dbReference>
<dbReference type="GO" id="GO:0008830">
    <property type="term" value="F:dTDP-4-dehydrorhamnose 3,5-epimerase activity"/>
    <property type="evidence" value="ECO:0007669"/>
    <property type="project" value="UniProtKB-EC"/>
</dbReference>
<dbReference type="SUPFAM" id="SSF51182">
    <property type="entry name" value="RmlC-like cupins"/>
    <property type="match status" value="1"/>
</dbReference>
<evidence type="ECO:0000313" key="1">
    <source>
        <dbReference type="EMBL" id="VAW29649.1"/>
    </source>
</evidence>
<dbReference type="CDD" id="cd00438">
    <property type="entry name" value="cupin_RmlC"/>
    <property type="match status" value="1"/>
</dbReference>
<dbReference type="GO" id="GO:0019305">
    <property type="term" value="P:dTDP-rhamnose biosynthetic process"/>
    <property type="evidence" value="ECO:0007669"/>
    <property type="project" value="TreeGrafter"/>
</dbReference>
<proteinExistence type="predicted"/>
<dbReference type="Gene3D" id="2.60.120.10">
    <property type="entry name" value="Jelly Rolls"/>
    <property type="match status" value="1"/>
</dbReference>
<organism evidence="1">
    <name type="scientific">hydrothermal vent metagenome</name>
    <dbReference type="NCBI Taxonomy" id="652676"/>
    <lineage>
        <taxon>unclassified sequences</taxon>
        <taxon>metagenomes</taxon>
        <taxon>ecological metagenomes</taxon>
    </lineage>
</organism>
<dbReference type="InterPro" id="IPR014710">
    <property type="entry name" value="RmlC-like_jellyroll"/>
</dbReference>
<dbReference type="EC" id="5.1.3.13" evidence="1"/>
<accession>A0A3B0UYH7</accession>
<keyword evidence="1" id="KW-0413">Isomerase</keyword>
<dbReference type="PANTHER" id="PTHR21047">
    <property type="entry name" value="DTDP-6-DEOXY-D-GLUCOSE-3,5 EPIMERASE"/>
    <property type="match status" value="1"/>
</dbReference>
<dbReference type="InterPro" id="IPR011051">
    <property type="entry name" value="RmlC_Cupin_sf"/>
</dbReference>
<dbReference type="AlphaFoldDB" id="A0A3B0UYH7"/>
<name>A0A3B0UYH7_9ZZZZ</name>
<gene>
    <name evidence="1" type="ORF">MNBD_BACTEROID07-2113</name>
</gene>
<dbReference type="PANTHER" id="PTHR21047:SF2">
    <property type="entry name" value="THYMIDINE DIPHOSPHO-4-KETO-RHAMNOSE 3,5-EPIMERASE"/>
    <property type="match status" value="1"/>
</dbReference>
<dbReference type="EMBL" id="UOET01000394">
    <property type="protein sequence ID" value="VAW29649.1"/>
    <property type="molecule type" value="Genomic_DNA"/>
</dbReference>
<dbReference type="NCBIfam" id="TIGR01221">
    <property type="entry name" value="rmlC"/>
    <property type="match status" value="1"/>
</dbReference>
<reference evidence="1" key="1">
    <citation type="submission" date="2018-06" db="EMBL/GenBank/DDBJ databases">
        <authorList>
            <person name="Zhirakovskaya E."/>
        </authorList>
    </citation>
    <scope>NUCLEOTIDE SEQUENCE</scope>
</reference>
<dbReference type="GO" id="GO:0000271">
    <property type="term" value="P:polysaccharide biosynthetic process"/>
    <property type="evidence" value="ECO:0007669"/>
    <property type="project" value="TreeGrafter"/>
</dbReference>